<keyword evidence="1" id="KW-0812">Transmembrane</keyword>
<feature type="transmembrane region" description="Helical" evidence="1">
    <location>
        <begin position="12"/>
        <end position="30"/>
    </location>
</feature>
<evidence type="ECO:0000256" key="1">
    <source>
        <dbReference type="SAM" id="Phobius"/>
    </source>
</evidence>
<comment type="caution">
    <text evidence="2">The sequence shown here is derived from an EMBL/GenBank/DDBJ whole genome shotgun (WGS) entry which is preliminary data.</text>
</comment>
<keyword evidence="1" id="KW-0472">Membrane</keyword>
<feature type="transmembrane region" description="Helical" evidence="1">
    <location>
        <begin position="37"/>
        <end position="62"/>
    </location>
</feature>
<gene>
    <name evidence="2" type="ORF">CVV64_13660</name>
</gene>
<evidence type="ECO:0000313" key="3">
    <source>
        <dbReference type="Proteomes" id="UP000233256"/>
    </source>
</evidence>
<accession>A0A2N1PMP6</accession>
<feature type="transmembrane region" description="Helical" evidence="1">
    <location>
        <begin position="68"/>
        <end position="88"/>
    </location>
</feature>
<dbReference type="EMBL" id="PGXC01000015">
    <property type="protein sequence ID" value="PKK89608.1"/>
    <property type="molecule type" value="Genomic_DNA"/>
</dbReference>
<keyword evidence="1" id="KW-1133">Transmembrane helix</keyword>
<dbReference type="AlphaFoldDB" id="A0A2N1PMP6"/>
<sequence length="102" mass="11602">MLAIDHIKVHLYLIMVFVFPLIGNIIYCILVEKTKSVFDLLLIGCLWYVAVLLVPMGILATLLTELELAGYIKLFVFLSWLFCMILGLKLAKNKFLSNVVKP</sequence>
<protein>
    <recommendedName>
        <fullName evidence="4">DUF4870 domain-containing protein</fullName>
    </recommendedName>
</protein>
<reference evidence="2 3" key="1">
    <citation type="journal article" date="2017" name="ISME J.">
        <title>Potential for microbial H2 and metal transformations associated with novel bacteria and archaea in deep terrestrial subsurface sediments.</title>
        <authorList>
            <person name="Hernsdorf A.W."/>
            <person name="Amano Y."/>
            <person name="Miyakawa K."/>
            <person name="Ise K."/>
            <person name="Suzuki Y."/>
            <person name="Anantharaman K."/>
            <person name="Probst A."/>
            <person name="Burstein D."/>
            <person name="Thomas B.C."/>
            <person name="Banfield J.F."/>
        </authorList>
    </citation>
    <scope>NUCLEOTIDE SEQUENCE [LARGE SCALE GENOMIC DNA]</scope>
    <source>
        <strain evidence="2">HGW-Wallbacteria-1</strain>
    </source>
</reference>
<organism evidence="2 3">
    <name type="scientific">Candidatus Wallbacteria bacterium HGW-Wallbacteria-1</name>
    <dbReference type="NCBI Taxonomy" id="2013854"/>
    <lineage>
        <taxon>Bacteria</taxon>
        <taxon>Candidatus Walliibacteriota</taxon>
    </lineage>
</organism>
<dbReference type="Proteomes" id="UP000233256">
    <property type="component" value="Unassembled WGS sequence"/>
</dbReference>
<evidence type="ECO:0008006" key="4">
    <source>
        <dbReference type="Google" id="ProtNLM"/>
    </source>
</evidence>
<evidence type="ECO:0000313" key="2">
    <source>
        <dbReference type="EMBL" id="PKK89608.1"/>
    </source>
</evidence>
<proteinExistence type="predicted"/>
<name>A0A2N1PMP6_9BACT</name>